<dbReference type="PROSITE" id="PS50928">
    <property type="entry name" value="ABC_TM1"/>
    <property type="match status" value="1"/>
</dbReference>
<dbReference type="PANTHER" id="PTHR32243">
    <property type="entry name" value="MALTOSE TRANSPORT SYSTEM PERMEASE-RELATED"/>
    <property type="match status" value="1"/>
</dbReference>
<feature type="transmembrane region" description="Helical" evidence="9">
    <location>
        <begin position="155"/>
        <end position="174"/>
    </location>
</feature>
<gene>
    <name evidence="12" type="ORF">GMD30_12760</name>
    <name evidence="11" type="ORF">M72_10601</name>
</gene>
<feature type="transmembrane region" description="Helical" evidence="9">
    <location>
        <begin position="121"/>
        <end position="143"/>
    </location>
</feature>
<dbReference type="CDD" id="cd06261">
    <property type="entry name" value="TM_PBP2"/>
    <property type="match status" value="1"/>
</dbReference>
<evidence type="ECO:0000313" key="14">
    <source>
        <dbReference type="Proteomes" id="UP000446657"/>
    </source>
</evidence>
<dbReference type="RefSeq" id="WP_022047008.1">
    <property type="nucleotide sequence ID" value="NZ_CP173697.1"/>
</dbReference>
<keyword evidence="13" id="KW-1185">Reference proteome</keyword>
<dbReference type="GO" id="GO:0055085">
    <property type="term" value="P:transmembrane transport"/>
    <property type="evidence" value="ECO:0007669"/>
    <property type="project" value="InterPro"/>
</dbReference>
<evidence type="ECO:0000256" key="8">
    <source>
        <dbReference type="ARBA" id="ARBA00023136"/>
    </source>
</evidence>
<reference evidence="11" key="2">
    <citation type="submission" date="2015-05" db="EMBL/GenBank/DDBJ databases">
        <authorList>
            <person name="Wang D.B."/>
            <person name="Wang M."/>
        </authorList>
    </citation>
    <scope>NUCLEOTIDE SEQUENCE [LARGE SCALE GENOMIC DNA]</scope>
    <source>
        <strain evidence="11">M72</strain>
    </source>
</reference>
<dbReference type="AlphaFoldDB" id="A0A0M6WTD4"/>
<keyword evidence="6 9" id="KW-0812">Transmembrane</keyword>
<name>A0A0M6WTD4_9FIRM</name>
<comment type="similarity">
    <text evidence="2">Belongs to the binding-protein-dependent transport system permease family. MalFG subfamily.</text>
</comment>
<evidence type="ECO:0000256" key="2">
    <source>
        <dbReference type="ARBA" id="ARBA00009047"/>
    </source>
</evidence>
<dbReference type="GO" id="GO:0005886">
    <property type="term" value="C:plasma membrane"/>
    <property type="evidence" value="ECO:0007669"/>
    <property type="project" value="UniProtKB-SubCell"/>
</dbReference>
<keyword evidence="8 9" id="KW-0472">Membrane</keyword>
<evidence type="ECO:0000256" key="5">
    <source>
        <dbReference type="ARBA" id="ARBA00022597"/>
    </source>
</evidence>
<evidence type="ECO:0000256" key="4">
    <source>
        <dbReference type="ARBA" id="ARBA00022475"/>
    </source>
</evidence>
<dbReference type="Gene3D" id="1.10.3720.10">
    <property type="entry name" value="MetI-like"/>
    <property type="match status" value="1"/>
</dbReference>
<evidence type="ECO:0000259" key="10">
    <source>
        <dbReference type="PROSITE" id="PS50928"/>
    </source>
</evidence>
<keyword evidence="5" id="KW-0762">Sugar transport</keyword>
<feature type="transmembrane region" description="Helical" evidence="9">
    <location>
        <begin position="211"/>
        <end position="234"/>
    </location>
</feature>
<proteinExistence type="inferred from homology"/>
<evidence type="ECO:0000313" key="11">
    <source>
        <dbReference type="EMBL" id="CRL40825.1"/>
    </source>
</evidence>
<evidence type="ECO:0000256" key="3">
    <source>
        <dbReference type="ARBA" id="ARBA00022448"/>
    </source>
</evidence>
<feature type="domain" description="ABC transmembrane type-1" evidence="10">
    <location>
        <begin position="85"/>
        <end position="281"/>
    </location>
</feature>
<keyword evidence="3 9" id="KW-0813">Transport</keyword>
<dbReference type="InterPro" id="IPR050901">
    <property type="entry name" value="BP-dep_ABC_trans_perm"/>
</dbReference>
<organism evidence="11 13">
    <name type="scientific">Roseburia faecis</name>
    <dbReference type="NCBI Taxonomy" id="301302"/>
    <lineage>
        <taxon>Bacteria</taxon>
        <taxon>Bacillati</taxon>
        <taxon>Bacillota</taxon>
        <taxon>Clostridia</taxon>
        <taxon>Lachnospirales</taxon>
        <taxon>Lachnospiraceae</taxon>
        <taxon>Roseburia</taxon>
    </lineage>
</organism>
<dbReference type="STRING" id="301302.ERS852420_01762"/>
<feature type="transmembrane region" description="Helical" evidence="9">
    <location>
        <begin position="24"/>
        <end position="45"/>
    </location>
</feature>
<dbReference type="Proteomes" id="UP000049979">
    <property type="component" value="Unassembled WGS sequence"/>
</dbReference>
<dbReference type="PANTHER" id="PTHR32243:SF50">
    <property type="entry name" value="MALTOSE_MALTODEXTRIN TRANSPORT SYSTEM PERMEASE PROTEIN MALG"/>
    <property type="match status" value="1"/>
</dbReference>
<accession>A0A0M6WTD4</accession>
<comment type="subcellular location">
    <subcellularLocation>
        <location evidence="1 9">Cell membrane</location>
        <topology evidence="1 9">Multi-pass membrane protein</topology>
    </subcellularLocation>
</comment>
<feature type="transmembrane region" description="Helical" evidence="9">
    <location>
        <begin position="84"/>
        <end position="109"/>
    </location>
</feature>
<dbReference type="Pfam" id="PF00528">
    <property type="entry name" value="BPD_transp_1"/>
    <property type="match status" value="1"/>
</dbReference>
<dbReference type="Proteomes" id="UP000446657">
    <property type="component" value="Unassembled WGS sequence"/>
</dbReference>
<keyword evidence="4" id="KW-1003">Cell membrane</keyword>
<sequence>MSSAKVSKRPMTAGRAKKIAKNSLVHIILAILVVIWLFPIFWIIMTSLRGESGAYTAYFFPKELTFNNYKRLFTETTLLNFPRAFINTLIISVFSCLISTVFVLSVSYCMSRLRFRMRKAFMNLAMILGLFPAFMSMVAVYFILKAVGLTEGSGLRIALILIYSAGSGVGFYIAKGFFDTVPKSLSEAAILDGCNQFQVFYKIILPLSKPIVVYTILTAFLAPWLDFVFVRVIVGPKDKYWTVSLLLYNMLEKEFVNGWFTRWAAAAVIVSIPISILFVFMQKFYVDGLTGAVKG</sequence>
<evidence type="ECO:0000256" key="6">
    <source>
        <dbReference type="ARBA" id="ARBA00022692"/>
    </source>
</evidence>
<evidence type="ECO:0000313" key="12">
    <source>
        <dbReference type="EMBL" id="MTR82536.1"/>
    </source>
</evidence>
<evidence type="ECO:0000256" key="7">
    <source>
        <dbReference type="ARBA" id="ARBA00022989"/>
    </source>
</evidence>
<evidence type="ECO:0000256" key="9">
    <source>
        <dbReference type="RuleBase" id="RU363032"/>
    </source>
</evidence>
<evidence type="ECO:0000256" key="1">
    <source>
        <dbReference type="ARBA" id="ARBA00004651"/>
    </source>
</evidence>
<feature type="transmembrane region" description="Helical" evidence="9">
    <location>
        <begin position="260"/>
        <end position="280"/>
    </location>
</feature>
<reference evidence="12 14" key="3">
    <citation type="journal article" date="2019" name="Nat. Med.">
        <title>A library of human gut bacterial isolates paired with longitudinal multiomics data enables mechanistic microbiome research.</title>
        <authorList>
            <person name="Poyet M."/>
            <person name="Groussin M."/>
            <person name="Gibbons S.M."/>
            <person name="Avila-Pacheco J."/>
            <person name="Jiang X."/>
            <person name="Kearney S.M."/>
            <person name="Perrotta A.R."/>
            <person name="Berdy B."/>
            <person name="Zhao S."/>
            <person name="Lieberman T.D."/>
            <person name="Swanson P.K."/>
            <person name="Smith M."/>
            <person name="Roesemann S."/>
            <person name="Alexander J.E."/>
            <person name="Rich S.A."/>
            <person name="Livny J."/>
            <person name="Vlamakis H."/>
            <person name="Clish C."/>
            <person name="Bullock K."/>
            <person name="Deik A."/>
            <person name="Scott J."/>
            <person name="Pierce K.A."/>
            <person name="Xavier R.J."/>
            <person name="Alm E.J."/>
        </authorList>
    </citation>
    <scope>NUCLEOTIDE SEQUENCE [LARGE SCALE GENOMIC DNA]</scope>
    <source>
        <strain evidence="12 14">BIOML-A1</strain>
    </source>
</reference>
<dbReference type="SUPFAM" id="SSF161098">
    <property type="entry name" value="MetI-like"/>
    <property type="match status" value="1"/>
</dbReference>
<dbReference type="EMBL" id="WNAL01000028">
    <property type="protein sequence ID" value="MTR82536.1"/>
    <property type="molecule type" value="Genomic_DNA"/>
</dbReference>
<protein>
    <submittedName>
        <fullName evidence="11 12">ABC transporter permease</fullName>
    </submittedName>
</protein>
<dbReference type="EMBL" id="CVRR01000037">
    <property type="protein sequence ID" value="CRL40825.1"/>
    <property type="molecule type" value="Genomic_DNA"/>
</dbReference>
<evidence type="ECO:0000313" key="13">
    <source>
        <dbReference type="Proteomes" id="UP000049979"/>
    </source>
</evidence>
<keyword evidence="7 9" id="KW-1133">Transmembrane helix</keyword>
<dbReference type="OrthoDB" id="9794684at2"/>
<dbReference type="InterPro" id="IPR000515">
    <property type="entry name" value="MetI-like"/>
</dbReference>
<dbReference type="InterPro" id="IPR035906">
    <property type="entry name" value="MetI-like_sf"/>
</dbReference>
<reference evidence="13" key="1">
    <citation type="submission" date="2015-05" db="EMBL/GenBank/DDBJ databases">
        <authorList>
            <consortium name="Pathogen Informatics"/>
        </authorList>
    </citation>
    <scope>NUCLEOTIDE SEQUENCE [LARGE SCALE GENOMIC DNA]</scope>
    <source>
        <strain evidence="13">M72</strain>
    </source>
</reference>
<dbReference type="GeneID" id="99746433"/>